<evidence type="ECO:0000313" key="8">
    <source>
        <dbReference type="Proteomes" id="UP000492821"/>
    </source>
</evidence>
<keyword evidence="5 7" id="KW-1133">Transmembrane helix</keyword>
<reference evidence="8" key="1">
    <citation type="journal article" date="2013" name="Genetics">
        <title>The draft genome and transcriptome of Panagrellus redivivus are shaped by the harsh demands of a free-living lifestyle.</title>
        <authorList>
            <person name="Srinivasan J."/>
            <person name="Dillman A.R."/>
            <person name="Macchietto M.G."/>
            <person name="Heikkinen L."/>
            <person name="Lakso M."/>
            <person name="Fracchia K.M."/>
            <person name="Antoshechkin I."/>
            <person name="Mortazavi A."/>
            <person name="Wong G."/>
            <person name="Sternberg P.W."/>
        </authorList>
    </citation>
    <scope>NUCLEOTIDE SEQUENCE [LARGE SCALE GENOMIC DNA]</scope>
    <source>
        <strain evidence="8">MT8872</strain>
    </source>
</reference>
<dbReference type="GO" id="GO:0097250">
    <property type="term" value="P:mitochondrial respirasome assembly"/>
    <property type="evidence" value="ECO:0007669"/>
    <property type="project" value="InterPro"/>
</dbReference>
<dbReference type="Proteomes" id="UP000492821">
    <property type="component" value="Unassembled WGS sequence"/>
</dbReference>
<keyword evidence="6 7" id="KW-0472">Membrane</keyword>
<keyword evidence="4" id="KW-0256">Endoplasmic reticulum</keyword>
<dbReference type="GO" id="GO:0005739">
    <property type="term" value="C:mitochondrion"/>
    <property type="evidence" value="ECO:0007669"/>
    <property type="project" value="GOC"/>
</dbReference>
<keyword evidence="8" id="KW-1185">Reference proteome</keyword>
<sequence>MSKSQGVNISETFKKAIIKNSTWEDKDELLDVLYWGRQILALILGITWGIIPFKGLLGLVAYVGITTYTGQMFVTEWQGKDDEEYGGFWELAKEGFGTAFATFMVSWITVHSLIHA</sequence>
<evidence type="ECO:0000256" key="5">
    <source>
        <dbReference type="ARBA" id="ARBA00022989"/>
    </source>
</evidence>
<dbReference type="PANTHER" id="PTHR12906">
    <property type="entry name" value="PROTEIN C20ORF24 RAB5-INTERACTING PROTEIN"/>
    <property type="match status" value="1"/>
</dbReference>
<evidence type="ECO:0000313" key="9">
    <source>
        <dbReference type="WBParaSite" id="Pan_g22136.t1"/>
    </source>
</evidence>
<comment type="subcellular location">
    <subcellularLocation>
        <location evidence="1">Endoplasmic reticulum membrane</location>
        <topology evidence="1">Multi-pass membrane protein</topology>
    </subcellularLocation>
</comment>
<keyword evidence="3 7" id="KW-0812">Transmembrane</keyword>
<dbReference type="PANTHER" id="PTHR12906:SF0">
    <property type="entry name" value="GEL COMPLEX SUBUNIT OPTI"/>
    <property type="match status" value="1"/>
</dbReference>
<evidence type="ECO:0000256" key="3">
    <source>
        <dbReference type="ARBA" id="ARBA00022692"/>
    </source>
</evidence>
<evidence type="ECO:0000256" key="6">
    <source>
        <dbReference type="ARBA" id="ARBA00023136"/>
    </source>
</evidence>
<proteinExistence type="inferred from homology"/>
<dbReference type="WBParaSite" id="Pan_g22136.t1">
    <property type="protein sequence ID" value="Pan_g22136.t1"/>
    <property type="gene ID" value="Pan_g22136"/>
</dbReference>
<accession>A0A7E4VK01</accession>
<organism evidence="8 9">
    <name type="scientific">Panagrellus redivivus</name>
    <name type="common">Microworm</name>
    <dbReference type="NCBI Taxonomy" id="6233"/>
    <lineage>
        <taxon>Eukaryota</taxon>
        <taxon>Metazoa</taxon>
        <taxon>Ecdysozoa</taxon>
        <taxon>Nematoda</taxon>
        <taxon>Chromadorea</taxon>
        <taxon>Rhabditida</taxon>
        <taxon>Tylenchina</taxon>
        <taxon>Panagrolaimomorpha</taxon>
        <taxon>Panagrolaimoidea</taxon>
        <taxon>Panagrolaimidae</taxon>
        <taxon>Panagrellus</taxon>
    </lineage>
</organism>
<name>A0A7E4VK01_PANRE</name>
<reference evidence="9" key="2">
    <citation type="submission" date="2020-10" db="UniProtKB">
        <authorList>
            <consortium name="WormBaseParasite"/>
        </authorList>
    </citation>
    <scope>IDENTIFICATION</scope>
</reference>
<dbReference type="InterPro" id="IPR010742">
    <property type="entry name" value="RCAF1"/>
</dbReference>
<evidence type="ECO:0000256" key="1">
    <source>
        <dbReference type="ARBA" id="ARBA00004477"/>
    </source>
</evidence>
<evidence type="ECO:0000256" key="2">
    <source>
        <dbReference type="ARBA" id="ARBA00009436"/>
    </source>
</evidence>
<dbReference type="InterPro" id="IPR029008">
    <property type="entry name" value="EMC6-like"/>
</dbReference>
<dbReference type="Pfam" id="PF07019">
    <property type="entry name" value="EMC6"/>
    <property type="match status" value="1"/>
</dbReference>
<evidence type="ECO:0000256" key="4">
    <source>
        <dbReference type="ARBA" id="ARBA00022824"/>
    </source>
</evidence>
<dbReference type="GO" id="GO:0005789">
    <property type="term" value="C:endoplasmic reticulum membrane"/>
    <property type="evidence" value="ECO:0007669"/>
    <property type="project" value="UniProtKB-SubCell"/>
</dbReference>
<feature type="transmembrane region" description="Helical" evidence="7">
    <location>
        <begin position="95"/>
        <end position="114"/>
    </location>
</feature>
<comment type="similarity">
    <text evidence="2">Belongs to the EMC6 family.</text>
</comment>
<protein>
    <submittedName>
        <fullName evidence="9">Rab5-interacting protein</fullName>
    </submittedName>
</protein>
<dbReference type="AlphaFoldDB" id="A0A7E4VK01"/>
<evidence type="ECO:0000256" key="7">
    <source>
        <dbReference type="SAM" id="Phobius"/>
    </source>
</evidence>